<dbReference type="OrthoDB" id="9815116at2"/>
<organism evidence="3 4">
    <name type="scientific">Candidatus Rickettsiella viridis</name>
    <dbReference type="NCBI Taxonomy" id="676208"/>
    <lineage>
        <taxon>Bacteria</taxon>
        <taxon>Pseudomonadati</taxon>
        <taxon>Pseudomonadota</taxon>
        <taxon>Gammaproteobacteria</taxon>
        <taxon>Legionellales</taxon>
        <taxon>Coxiellaceae</taxon>
        <taxon>Rickettsiella</taxon>
    </lineage>
</organism>
<dbReference type="Gene3D" id="3.40.50.300">
    <property type="entry name" value="P-loop containing nucleotide triphosphate hydrolases"/>
    <property type="match status" value="1"/>
</dbReference>
<dbReference type="KEGG" id="rvi:RVIR1_03750"/>
<evidence type="ECO:0000313" key="3">
    <source>
        <dbReference type="EMBL" id="BBB14890.1"/>
    </source>
</evidence>
<dbReference type="FunFam" id="3.40.50.300:FF:000285">
    <property type="entry name" value="Sporulation initiation inhibitor Soj"/>
    <property type="match status" value="1"/>
</dbReference>
<evidence type="ECO:0000256" key="1">
    <source>
        <dbReference type="ARBA" id="ARBA00060876"/>
    </source>
</evidence>
<dbReference type="SUPFAM" id="SSF52540">
    <property type="entry name" value="P-loop containing nucleoside triphosphate hydrolases"/>
    <property type="match status" value="1"/>
</dbReference>
<dbReference type="Pfam" id="PF13614">
    <property type="entry name" value="AAA_31"/>
    <property type="match status" value="1"/>
</dbReference>
<name>A0A2Z5UVB0_9COXI</name>
<dbReference type="InterPro" id="IPR050678">
    <property type="entry name" value="DNA_Partitioning_ATPase"/>
</dbReference>
<dbReference type="Proteomes" id="UP000282483">
    <property type="component" value="Chromosome"/>
</dbReference>
<gene>
    <name evidence="3" type="primary">parA</name>
    <name evidence="3" type="ORF">RVIR1_03750</name>
</gene>
<dbReference type="PANTHER" id="PTHR13696:SF52">
    <property type="entry name" value="PARA FAMILY PROTEIN CT_582"/>
    <property type="match status" value="1"/>
</dbReference>
<keyword evidence="4" id="KW-1185">Reference proteome</keyword>
<dbReference type="PANTHER" id="PTHR13696">
    <property type="entry name" value="P-LOOP CONTAINING NUCLEOSIDE TRIPHOSPHATE HYDROLASE"/>
    <property type="match status" value="1"/>
</dbReference>
<proteinExistence type="predicted"/>
<dbReference type="AlphaFoldDB" id="A0A2Z5UVB0"/>
<accession>A0A2Z5UVB0</accession>
<feature type="domain" description="AAA" evidence="2">
    <location>
        <begin position="3"/>
        <end position="177"/>
    </location>
</feature>
<evidence type="ECO:0000259" key="2">
    <source>
        <dbReference type="Pfam" id="PF13614"/>
    </source>
</evidence>
<dbReference type="EMBL" id="AP018005">
    <property type="protein sequence ID" value="BBB14890.1"/>
    <property type="molecule type" value="Genomic_DNA"/>
</dbReference>
<dbReference type="InterPro" id="IPR025669">
    <property type="entry name" value="AAA_dom"/>
</dbReference>
<dbReference type="CDD" id="cd02042">
    <property type="entry name" value="ParAB_family"/>
    <property type="match status" value="1"/>
</dbReference>
<sequence>MGKIIAIVNQKGGVGKTTSCINLAASMALLKQKTLLIDLDPQANATTGSLFQKEATTANIAQVLLDEVPVEESLIETPAHYTLIPGSGDLTQTEIQLLQKEQREYTLKKILAPLIASYDYILLDCPPSLNILTVNALVAANSVIIPVQCEYFALEGLSSLMNTLQSIRTTVNPALQIHGILRTLFDSRNSLAKQVAEELFIHFKDKLYTTTIPRNIRLAEAPSHGQPALLYDPHSSGSQAYISLAKEILVRDGQDASTFVESAPLTTPNTLLKKRSKHEKSPSVEQVV</sequence>
<dbReference type="InterPro" id="IPR027417">
    <property type="entry name" value="P-loop_NTPase"/>
</dbReference>
<dbReference type="RefSeq" id="WP_126322402.1">
    <property type="nucleotide sequence ID" value="NZ_AP018005.1"/>
</dbReference>
<evidence type="ECO:0000313" key="4">
    <source>
        <dbReference type="Proteomes" id="UP000282483"/>
    </source>
</evidence>
<comment type="similarity">
    <text evidence="1">To B.subtilis soj.</text>
</comment>
<protein>
    <submittedName>
        <fullName evidence="3">Chromosome partition protein</fullName>
    </submittedName>
</protein>
<reference evidence="3 4" key="1">
    <citation type="submission" date="2017-03" db="EMBL/GenBank/DDBJ databases">
        <title>The genome sequence of Candidatus Rickettsiella viridis.</title>
        <authorList>
            <person name="Nikoh N."/>
            <person name="Tsuchida T."/>
            <person name="Yamaguchi K."/>
            <person name="Maeda T."/>
            <person name="Shigenobu S."/>
            <person name="Fukatsu T."/>
        </authorList>
    </citation>
    <scope>NUCLEOTIDE SEQUENCE [LARGE SCALE GENOMIC DNA]</scope>
    <source>
        <strain evidence="3 4">Ap-RA04</strain>
    </source>
</reference>